<proteinExistence type="predicted"/>
<accession>A0A6C2D0V1</accession>
<evidence type="ECO:0000256" key="1">
    <source>
        <dbReference type="SAM" id="SignalP"/>
    </source>
</evidence>
<reference evidence="2 3" key="1">
    <citation type="submission" date="2019-01" db="EMBL/GenBank/DDBJ databases">
        <title>Zoogloea oleivorans genome sequencing and assembly.</title>
        <authorList>
            <person name="Tancsics A."/>
            <person name="Farkas M."/>
            <person name="Kriszt B."/>
            <person name="Maroti G."/>
            <person name="Horvath B."/>
        </authorList>
    </citation>
    <scope>NUCLEOTIDE SEQUENCE [LARGE SCALE GENOMIC DNA]</scope>
    <source>
        <strain evidence="2 3">Buc</strain>
    </source>
</reference>
<keyword evidence="1" id="KW-0732">Signal</keyword>
<dbReference type="AlphaFoldDB" id="A0A6C2D0V1"/>
<dbReference type="RefSeq" id="WP_148578625.1">
    <property type="nucleotide sequence ID" value="NZ_SDKK01000007.1"/>
</dbReference>
<organism evidence="2 3">
    <name type="scientific">Zoogloea oleivorans</name>
    <dbReference type="NCBI Taxonomy" id="1552750"/>
    <lineage>
        <taxon>Bacteria</taxon>
        <taxon>Pseudomonadati</taxon>
        <taxon>Pseudomonadota</taxon>
        <taxon>Betaproteobacteria</taxon>
        <taxon>Rhodocyclales</taxon>
        <taxon>Zoogloeaceae</taxon>
        <taxon>Zoogloea</taxon>
    </lineage>
</organism>
<feature type="signal peptide" evidence="1">
    <location>
        <begin position="1"/>
        <end position="24"/>
    </location>
</feature>
<evidence type="ECO:0008006" key="4">
    <source>
        <dbReference type="Google" id="ProtNLM"/>
    </source>
</evidence>
<dbReference type="OrthoDB" id="9787507at2"/>
<evidence type="ECO:0000313" key="3">
    <source>
        <dbReference type="Proteomes" id="UP000389128"/>
    </source>
</evidence>
<feature type="chain" id="PRO_5025443940" description="PEP-CTERM sorting domain-containing protein" evidence="1">
    <location>
        <begin position="25"/>
        <end position="280"/>
    </location>
</feature>
<name>A0A6C2D0V1_9RHOO</name>
<dbReference type="EMBL" id="SDKK01000007">
    <property type="protein sequence ID" value="TYC59601.1"/>
    <property type="molecule type" value="Genomic_DNA"/>
</dbReference>
<protein>
    <recommendedName>
        <fullName evidence="4">PEP-CTERM sorting domain-containing protein</fullName>
    </recommendedName>
</protein>
<dbReference type="Proteomes" id="UP000389128">
    <property type="component" value="Unassembled WGS sequence"/>
</dbReference>
<comment type="caution">
    <text evidence="2">The sequence shown here is derived from an EMBL/GenBank/DDBJ whole genome shotgun (WGS) entry which is preliminary data.</text>
</comment>
<gene>
    <name evidence="2" type="ORF">ETQ85_08505</name>
</gene>
<sequence>MKKNFLPSLALALAAVANPLLAHAGSLTIDGNFADWGVTNNGRVSGWTPNAEVLFAVEDQSNANGGYLSPGWGGQAYDAEAMYLTWYTKADNQTYLAIGLITGHDPSTATTANSFGRGDFAIDFGHDGIWDFGILTADRSATLKQGDVVSTAKSDWATGLWSAPGVYDPNNSPYITKVNTGTDVGNAAMAISGRFSNMGTLGGVHWFYEVEIPVTVFGQHWQGDTPSESFDVQWTMLCANDIITLDPPVSTVAEPASMALVLGALGVSGLIRRRQKNTSR</sequence>
<evidence type="ECO:0000313" key="2">
    <source>
        <dbReference type="EMBL" id="TYC59601.1"/>
    </source>
</evidence>
<keyword evidence="3" id="KW-1185">Reference proteome</keyword>